<evidence type="ECO:0000313" key="2">
    <source>
        <dbReference type="Proteomes" id="UP001139006"/>
    </source>
</evidence>
<accession>A0A9X2FRM3</accession>
<reference evidence="1 2" key="1">
    <citation type="journal article" date="2023" name="Int. J. Syst. Evol. Microbiol.">
        <title>Ligilactobacillus ubinensis sp. nov., a novel species isolated from the wild ferment of a durian fruit (Durio zibethinus).</title>
        <authorList>
            <person name="Heng Y.C."/>
            <person name="Menon N."/>
            <person name="Chen B."/>
            <person name="Loo B.Z.L."/>
            <person name="Wong G.W.J."/>
            <person name="Lim A.C.H."/>
            <person name="Silvaraju S."/>
            <person name="Kittelmann S."/>
        </authorList>
    </citation>
    <scope>NUCLEOTIDE SEQUENCE [LARGE SCALE GENOMIC DNA]</scope>
    <source>
        <strain evidence="1 2">WILCCON 0076</strain>
    </source>
</reference>
<name>A0A9X2FRM3_9LACO</name>
<dbReference type="EMBL" id="JAIULA010000029">
    <property type="protein sequence ID" value="MCP0887903.1"/>
    <property type="molecule type" value="Genomic_DNA"/>
</dbReference>
<dbReference type="RefSeq" id="WP_253362063.1">
    <property type="nucleotide sequence ID" value="NZ_JAIULA010000029.1"/>
</dbReference>
<proteinExistence type="predicted"/>
<organism evidence="1 2">
    <name type="scientific">Ligilactobacillus ubinensis</name>
    <dbReference type="NCBI Taxonomy" id="2876789"/>
    <lineage>
        <taxon>Bacteria</taxon>
        <taxon>Bacillati</taxon>
        <taxon>Bacillota</taxon>
        <taxon>Bacilli</taxon>
        <taxon>Lactobacillales</taxon>
        <taxon>Lactobacillaceae</taxon>
        <taxon>Ligilactobacillus</taxon>
    </lineage>
</organism>
<sequence>MEKEKESQMIVTVRVKQKAADLYKAIMIENDITVTDDLVSHMIKQINQYMLLESELQIDDKNLSKLNVRVDRDLYKKYKIKMTLNHTTPTADITRYVMHIIESKGK</sequence>
<keyword evidence="2" id="KW-1185">Reference proteome</keyword>
<gene>
    <name evidence="1" type="ORF">LB941_11235</name>
</gene>
<evidence type="ECO:0000313" key="1">
    <source>
        <dbReference type="EMBL" id="MCP0887903.1"/>
    </source>
</evidence>
<dbReference type="Proteomes" id="UP001139006">
    <property type="component" value="Unassembled WGS sequence"/>
</dbReference>
<comment type="caution">
    <text evidence="1">The sequence shown here is derived from an EMBL/GenBank/DDBJ whole genome shotgun (WGS) entry which is preliminary data.</text>
</comment>
<protein>
    <submittedName>
        <fullName evidence="1">Uncharacterized protein</fullName>
    </submittedName>
</protein>
<dbReference type="AlphaFoldDB" id="A0A9X2FRM3"/>